<feature type="non-terminal residue" evidence="1">
    <location>
        <position position="129"/>
    </location>
</feature>
<accession>A0A6G1AYZ4</accession>
<feature type="non-terminal residue" evidence="1">
    <location>
        <position position="1"/>
    </location>
</feature>
<evidence type="ECO:0000313" key="2">
    <source>
        <dbReference type="Proteomes" id="UP000475037"/>
    </source>
</evidence>
<gene>
    <name evidence="1" type="ORF">FOF47_R05908</name>
</gene>
<protein>
    <submittedName>
        <fullName evidence="1">LORF2 protein</fullName>
    </submittedName>
</protein>
<comment type="caution">
    <text evidence="1">The sequence shown here is derived from an EMBL/GenBank/DDBJ whole genome shotgun (WGS) entry which is preliminary data.</text>
</comment>
<reference evidence="1 2" key="1">
    <citation type="submission" date="2019-11" db="EMBL/GenBank/DDBJ databases">
        <authorList>
            <person name="Yang C."/>
            <person name="Li F."/>
        </authorList>
    </citation>
    <scope>NUCLEOTIDE SEQUENCE [LARGE SCALE GENOMIC DNA]</scope>
    <source>
        <strain evidence="1">KB4526</strain>
        <tissue evidence="1">Muscle</tissue>
    </source>
</reference>
<sequence>EQQLVPPLWNTVWRLLKQLRTELPYDPAIPLLGIYLKETKTLNLKRHMFIVALFTTTKIKNQPKCPSIDKGIKHMWCIHSGILFSCNKEGNLVIRDNMSGPCDNEGIVLSEISQTEKDKYCIIALICGI</sequence>
<dbReference type="EMBL" id="VOAJ01003103">
    <property type="protein sequence ID" value="KAF0880757.1"/>
    <property type="molecule type" value="Genomic_DNA"/>
</dbReference>
<name>A0A6G1AYZ4_CROCR</name>
<evidence type="ECO:0000313" key="1">
    <source>
        <dbReference type="EMBL" id="KAF0880757.1"/>
    </source>
</evidence>
<proteinExistence type="predicted"/>
<dbReference type="AlphaFoldDB" id="A0A6G1AYZ4"/>
<keyword evidence="2" id="KW-1185">Reference proteome</keyword>
<organism evidence="1 2">
    <name type="scientific">Crocuta crocuta</name>
    <name type="common">Spotted hyena</name>
    <dbReference type="NCBI Taxonomy" id="9678"/>
    <lineage>
        <taxon>Eukaryota</taxon>
        <taxon>Metazoa</taxon>
        <taxon>Chordata</taxon>
        <taxon>Craniata</taxon>
        <taxon>Vertebrata</taxon>
        <taxon>Euteleostomi</taxon>
        <taxon>Mammalia</taxon>
        <taxon>Eutheria</taxon>
        <taxon>Laurasiatheria</taxon>
        <taxon>Carnivora</taxon>
        <taxon>Feliformia</taxon>
        <taxon>Hyaenidae</taxon>
        <taxon>Crocuta</taxon>
    </lineage>
</organism>
<dbReference type="Proteomes" id="UP000475037">
    <property type="component" value="Unassembled WGS sequence"/>
</dbReference>